<evidence type="ECO:0000313" key="4">
    <source>
        <dbReference type="Proteomes" id="UP000240883"/>
    </source>
</evidence>
<sequence>MHLFTFLALSLCPTFCLAIPKGGGGGGGGGGSSGGGRGGGGAGGGGRGGSGGSGGGRGGGGSGSGGSSSSAGRPWRPNIPGTPYYNPSYISDTSYYYEPLWDEDPIPAQEQIQDVMGILERGLNTTNGSNSAEVLREVMGDILQEPTCTPSATSVSATEDPWYTTASYPPGVTEACTSKEGAFSPTTTLPTSSFAACTDYARIISSCASATPSFYDLHPTDQASCACYTPTTEARYCSIAPLTTSVPNPTVISEGEQNVAFSTLAPALVDDAAYTCYDFFYAQGYHKLAGLFSGIDVVRNETKLGADMCANINAGIVDQATATASTSYTATGLKKEINSTPVSECTHVLTWNAASAGAETLRPVFGVISATLLSILFI</sequence>
<accession>A0A2T2P3Y4</accession>
<feature type="signal peptide" evidence="2">
    <location>
        <begin position="1"/>
        <end position="18"/>
    </location>
</feature>
<protein>
    <submittedName>
        <fullName evidence="3">Uncharacterized protein</fullName>
    </submittedName>
</protein>
<keyword evidence="2" id="KW-0732">Signal</keyword>
<evidence type="ECO:0000313" key="3">
    <source>
        <dbReference type="EMBL" id="PSN72385.1"/>
    </source>
</evidence>
<evidence type="ECO:0000256" key="1">
    <source>
        <dbReference type="SAM" id="MobiDB-lite"/>
    </source>
</evidence>
<feature type="compositionally biased region" description="Gly residues" evidence="1">
    <location>
        <begin position="26"/>
        <end position="66"/>
    </location>
</feature>
<proteinExistence type="predicted"/>
<evidence type="ECO:0000256" key="2">
    <source>
        <dbReference type="SAM" id="SignalP"/>
    </source>
</evidence>
<dbReference type="STRING" id="1448308.A0A2T2P3Y4"/>
<dbReference type="Proteomes" id="UP000240883">
    <property type="component" value="Unassembled WGS sequence"/>
</dbReference>
<keyword evidence="4" id="KW-1185">Reference proteome</keyword>
<dbReference type="AlphaFoldDB" id="A0A2T2P3Y4"/>
<gene>
    <name evidence="3" type="ORF">BS50DRAFT_583928</name>
</gene>
<feature type="region of interest" description="Disordered" evidence="1">
    <location>
        <begin position="26"/>
        <end position="83"/>
    </location>
</feature>
<feature type="chain" id="PRO_5015479719" evidence="2">
    <location>
        <begin position="19"/>
        <end position="378"/>
    </location>
</feature>
<dbReference type="EMBL" id="KZ678130">
    <property type="protein sequence ID" value="PSN72385.1"/>
    <property type="molecule type" value="Genomic_DNA"/>
</dbReference>
<dbReference type="OrthoDB" id="3799764at2759"/>
<organism evidence="3 4">
    <name type="scientific">Corynespora cassiicola Philippines</name>
    <dbReference type="NCBI Taxonomy" id="1448308"/>
    <lineage>
        <taxon>Eukaryota</taxon>
        <taxon>Fungi</taxon>
        <taxon>Dikarya</taxon>
        <taxon>Ascomycota</taxon>
        <taxon>Pezizomycotina</taxon>
        <taxon>Dothideomycetes</taxon>
        <taxon>Pleosporomycetidae</taxon>
        <taxon>Pleosporales</taxon>
        <taxon>Corynesporascaceae</taxon>
        <taxon>Corynespora</taxon>
    </lineage>
</organism>
<reference evidence="3 4" key="1">
    <citation type="journal article" date="2018" name="Front. Microbiol.">
        <title>Genome-Wide Analysis of Corynespora cassiicola Leaf Fall Disease Putative Effectors.</title>
        <authorList>
            <person name="Lopez D."/>
            <person name="Ribeiro S."/>
            <person name="Label P."/>
            <person name="Fumanal B."/>
            <person name="Venisse J.S."/>
            <person name="Kohler A."/>
            <person name="de Oliveira R.R."/>
            <person name="Labutti K."/>
            <person name="Lipzen A."/>
            <person name="Lail K."/>
            <person name="Bauer D."/>
            <person name="Ohm R.A."/>
            <person name="Barry K.W."/>
            <person name="Spatafora J."/>
            <person name="Grigoriev I.V."/>
            <person name="Martin F.M."/>
            <person name="Pujade-Renaud V."/>
        </authorList>
    </citation>
    <scope>NUCLEOTIDE SEQUENCE [LARGE SCALE GENOMIC DNA]</scope>
    <source>
        <strain evidence="3 4">Philippines</strain>
    </source>
</reference>
<name>A0A2T2P3Y4_CORCC</name>